<protein>
    <submittedName>
        <fullName evidence="2">Uncharacterized protein</fullName>
    </submittedName>
</protein>
<dbReference type="Ensembl" id="ENSPLAT00000029273.1">
    <property type="protein sequence ID" value="ENSPLAP00000011608.1"/>
    <property type="gene ID" value="ENSPLAG00000014732.1"/>
</dbReference>
<reference evidence="2" key="1">
    <citation type="submission" date="2025-08" db="UniProtKB">
        <authorList>
            <consortium name="Ensembl"/>
        </authorList>
    </citation>
    <scope>IDENTIFICATION</scope>
</reference>
<reference evidence="2" key="2">
    <citation type="submission" date="2025-09" db="UniProtKB">
        <authorList>
            <consortium name="Ensembl"/>
        </authorList>
    </citation>
    <scope>IDENTIFICATION</scope>
</reference>
<feature type="region of interest" description="Disordered" evidence="1">
    <location>
        <begin position="8"/>
        <end position="59"/>
    </location>
</feature>
<feature type="compositionally biased region" description="Polar residues" evidence="1">
    <location>
        <begin position="8"/>
        <end position="17"/>
    </location>
</feature>
<organism evidence="2 3">
    <name type="scientific">Poecilia latipinna</name>
    <name type="common">sailfin molly</name>
    <dbReference type="NCBI Taxonomy" id="48699"/>
    <lineage>
        <taxon>Eukaryota</taxon>
        <taxon>Metazoa</taxon>
        <taxon>Chordata</taxon>
        <taxon>Craniata</taxon>
        <taxon>Vertebrata</taxon>
        <taxon>Euteleostomi</taxon>
        <taxon>Actinopterygii</taxon>
        <taxon>Neopterygii</taxon>
        <taxon>Teleostei</taxon>
        <taxon>Neoteleostei</taxon>
        <taxon>Acanthomorphata</taxon>
        <taxon>Ovalentaria</taxon>
        <taxon>Atherinomorphae</taxon>
        <taxon>Cyprinodontiformes</taxon>
        <taxon>Poeciliidae</taxon>
        <taxon>Poeciliinae</taxon>
        <taxon>Poecilia</taxon>
    </lineage>
</organism>
<dbReference type="GeneTree" id="ENSGT01030000238768"/>
<dbReference type="Proteomes" id="UP000261500">
    <property type="component" value="Unplaced"/>
</dbReference>
<name>A0A3B3UFB0_9TELE</name>
<keyword evidence="3" id="KW-1185">Reference proteome</keyword>
<accession>A0A3B3UFB0</accession>
<evidence type="ECO:0000313" key="3">
    <source>
        <dbReference type="Proteomes" id="UP000261500"/>
    </source>
</evidence>
<sequence>MASLYQRFSGQINTNKTFPDPPEASRLLGQTGDPGDRPADSQRARLQPQHRRRRCEDEDVRNSSFTFQSVLGFNMSDRRNYLLIISCCKLRCILPCLPYFFVAHLNQLLFSVVLITDVML</sequence>
<evidence type="ECO:0000313" key="2">
    <source>
        <dbReference type="Ensembl" id="ENSPLAP00000011608.1"/>
    </source>
</evidence>
<dbReference type="STRING" id="48699.ENSPLAP00000011608"/>
<dbReference type="AlphaFoldDB" id="A0A3B3UFB0"/>
<evidence type="ECO:0000256" key="1">
    <source>
        <dbReference type="SAM" id="MobiDB-lite"/>
    </source>
</evidence>
<feature type="compositionally biased region" description="Basic and acidic residues" evidence="1">
    <location>
        <begin position="34"/>
        <end position="43"/>
    </location>
</feature>
<proteinExistence type="predicted"/>